<comment type="catalytic activity">
    <reaction evidence="8 9">
        <text>(2S,6S)-2,6-diaminopimelate = meso-2,6-diaminopimelate</text>
        <dbReference type="Rhea" id="RHEA:15393"/>
        <dbReference type="ChEBI" id="CHEBI:57609"/>
        <dbReference type="ChEBI" id="CHEBI:57791"/>
        <dbReference type="EC" id="5.1.1.7"/>
    </reaction>
</comment>
<keyword evidence="4 9" id="KW-0963">Cytoplasm</keyword>
<evidence type="ECO:0000313" key="11">
    <source>
        <dbReference type="EMBL" id="MCP1673336.1"/>
    </source>
</evidence>
<evidence type="ECO:0000256" key="9">
    <source>
        <dbReference type="HAMAP-Rule" id="MF_00197"/>
    </source>
</evidence>
<feature type="binding site" evidence="9">
    <location>
        <begin position="208"/>
        <end position="209"/>
    </location>
    <ligand>
        <name>substrate</name>
    </ligand>
</feature>
<evidence type="ECO:0000313" key="12">
    <source>
        <dbReference type="Proteomes" id="UP001205843"/>
    </source>
</evidence>
<comment type="subunit">
    <text evidence="9">Homodimer.</text>
</comment>
<reference evidence="11" key="1">
    <citation type="submission" date="2022-03" db="EMBL/GenBank/DDBJ databases">
        <title>Genomic Encyclopedia of Type Strains, Phase III (KMG-III): the genomes of soil and plant-associated and newly described type strains.</title>
        <authorList>
            <person name="Whitman W."/>
        </authorList>
    </citation>
    <scope>NUCLEOTIDE SEQUENCE</scope>
    <source>
        <strain evidence="11">ANL 6-2</strain>
    </source>
</reference>
<evidence type="ECO:0000256" key="7">
    <source>
        <dbReference type="ARBA" id="ARBA00023235"/>
    </source>
</evidence>
<dbReference type="GO" id="GO:0008837">
    <property type="term" value="F:diaminopimelate epimerase activity"/>
    <property type="evidence" value="ECO:0007669"/>
    <property type="project" value="UniProtKB-UniRule"/>
</dbReference>
<name>A0AAE3G0L1_9GAMM</name>
<feature type="binding site" evidence="9">
    <location>
        <begin position="74"/>
        <end position="75"/>
    </location>
    <ligand>
        <name>substrate</name>
    </ligand>
</feature>
<feature type="site" description="Could be important to modulate the pK values of the two catalytic cysteine residues" evidence="9">
    <location>
        <position position="159"/>
    </location>
</feature>
<gene>
    <name evidence="9" type="primary">dapF</name>
    <name evidence="11" type="ORF">J2T57_000428</name>
</gene>
<feature type="site" description="Could be important to modulate the pK values of the two catalytic cysteine residues" evidence="9">
    <location>
        <position position="208"/>
    </location>
</feature>
<evidence type="ECO:0000256" key="2">
    <source>
        <dbReference type="ARBA" id="ARBA00010219"/>
    </source>
</evidence>
<keyword evidence="12" id="KW-1185">Reference proteome</keyword>
<comment type="pathway">
    <text evidence="1 9">Amino-acid biosynthesis; L-lysine biosynthesis via DAP pathway; DL-2,6-diaminopimelate from LL-2,6-diaminopimelate: step 1/1.</text>
</comment>
<dbReference type="NCBIfam" id="TIGR00652">
    <property type="entry name" value="DapF"/>
    <property type="match status" value="1"/>
</dbReference>
<evidence type="ECO:0000256" key="6">
    <source>
        <dbReference type="ARBA" id="ARBA00023154"/>
    </source>
</evidence>
<accession>A0AAE3G0L1</accession>
<feature type="binding site" evidence="9">
    <location>
        <position position="157"/>
    </location>
    <ligand>
        <name>substrate</name>
    </ligand>
</feature>
<dbReference type="GO" id="GO:0005829">
    <property type="term" value="C:cytosol"/>
    <property type="evidence" value="ECO:0007669"/>
    <property type="project" value="TreeGrafter"/>
</dbReference>
<feature type="binding site" evidence="9">
    <location>
        <position position="44"/>
    </location>
    <ligand>
        <name>substrate</name>
    </ligand>
</feature>
<evidence type="ECO:0000256" key="3">
    <source>
        <dbReference type="ARBA" id="ARBA00013080"/>
    </source>
</evidence>
<dbReference type="PANTHER" id="PTHR31689">
    <property type="entry name" value="DIAMINOPIMELATE EPIMERASE, CHLOROPLASTIC"/>
    <property type="match status" value="1"/>
</dbReference>
<dbReference type="HAMAP" id="MF_00197">
    <property type="entry name" value="DAP_epimerase"/>
    <property type="match status" value="1"/>
</dbReference>
<dbReference type="PROSITE" id="PS01326">
    <property type="entry name" value="DAP_EPIMERASE"/>
    <property type="match status" value="1"/>
</dbReference>
<feature type="binding site" evidence="9">
    <location>
        <position position="190"/>
    </location>
    <ligand>
        <name>substrate</name>
    </ligand>
</feature>
<dbReference type="GO" id="GO:0009089">
    <property type="term" value="P:lysine biosynthetic process via diaminopimelate"/>
    <property type="evidence" value="ECO:0007669"/>
    <property type="project" value="UniProtKB-UniRule"/>
</dbReference>
<evidence type="ECO:0000256" key="8">
    <source>
        <dbReference type="ARBA" id="ARBA00051712"/>
    </source>
</evidence>
<evidence type="ECO:0000256" key="1">
    <source>
        <dbReference type="ARBA" id="ARBA00005196"/>
    </source>
</evidence>
<protein>
    <recommendedName>
        <fullName evidence="3 9">Diaminopimelate epimerase</fullName>
        <shortName evidence="9">DAP epimerase</shortName>
        <ecNumber evidence="3 9">5.1.1.7</ecNumber>
    </recommendedName>
    <alternativeName>
        <fullName evidence="9">PLP-independent amino acid racemase</fullName>
    </alternativeName>
</protein>
<comment type="similarity">
    <text evidence="2 9">Belongs to the diaminopimelate epimerase family.</text>
</comment>
<dbReference type="RefSeq" id="WP_253473523.1">
    <property type="nucleotide sequence ID" value="NZ_JALJXV010000001.1"/>
</dbReference>
<dbReference type="EMBL" id="JALJXV010000001">
    <property type="protein sequence ID" value="MCP1673336.1"/>
    <property type="molecule type" value="Genomic_DNA"/>
</dbReference>
<dbReference type="SUPFAM" id="SSF54506">
    <property type="entry name" value="Diaminopimelate epimerase-like"/>
    <property type="match status" value="1"/>
</dbReference>
<sequence>MRFTKMQGLGNDFVVIDGIRQRVALDTAMIRRLADRRYGVGCDQVLVAESPTHPEMDVRYRIFNADGTEVEHCGNGVRCLALFLHDEGLVEGREFAIQTDAEPAVVRLLDDGQVTVNMGAPRLEPAEIPFQAAARQTLYPLDVDGETLQIAAVSMGNPHAVLQVEDVDTAPVERLGPLIEQHSAFPKRVNAGFMQVVDRGHLRLRVFERGVGETRACGTGACAAMVAGRVQGLLDDEAEVALTGGKLRLRWAGEGEPVWMTGPAVAVFQGEWPGS</sequence>
<feature type="binding site" evidence="9">
    <location>
        <position position="11"/>
    </location>
    <ligand>
        <name>substrate</name>
    </ligand>
</feature>
<dbReference type="FunFam" id="3.10.310.10:FF:000001">
    <property type="entry name" value="Diaminopimelate epimerase"/>
    <property type="match status" value="1"/>
</dbReference>
<feature type="active site" description="Proton acceptor" evidence="9">
    <location>
        <position position="217"/>
    </location>
</feature>
<dbReference type="Proteomes" id="UP001205843">
    <property type="component" value="Unassembled WGS sequence"/>
</dbReference>
<dbReference type="FunFam" id="3.10.310.10:FF:000004">
    <property type="entry name" value="Diaminopimelate epimerase"/>
    <property type="match status" value="1"/>
</dbReference>
<feature type="binding site" evidence="9">
    <location>
        <begin position="218"/>
        <end position="219"/>
    </location>
    <ligand>
        <name>substrate</name>
    </ligand>
</feature>
<dbReference type="Pfam" id="PF01678">
    <property type="entry name" value="DAP_epimerase"/>
    <property type="match status" value="2"/>
</dbReference>
<dbReference type="Gene3D" id="3.10.310.10">
    <property type="entry name" value="Diaminopimelate Epimerase, Chain A, domain 1"/>
    <property type="match status" value="2"/>
</dbReference>
<comment type="function">
    <text evidence="9">Catalyzes the stereoinversion of LL-2,6-diaminopimelate (L,L-DAP) to meso-diaminopimelate (meso-DAP), a precursor of L-lysine and an essential component of the bacterial peptidoglycan.</text>
</comment>
<evidence type="ECO:0000256" key="10">
    <source>
        <dbReference type="PROSITE-ProRule" id="PRU10125"/>
    </source>
</evidence>
<dbReference type="InterPro" id="IPR001653">
    <property type="entry name" value="DAP_epimerase_DapF"/>
</dbReference>
<dbReference type="AlphaFoldDB" id="A0AAE3G0L1"/>
<proteinExistence type="inferred from homology"/>
<evidence type="ECO:0000256" key="5">
    <source>
        <dbReference type="ARBA" id="ARBA00022605"/>
    </source>
</evidence>
<feature type="binding site" evidence="9">
    <location>
        <position position="64"/>
    </location>
    <ligand>
        <name>substrate</name>
    </ligand>
</feature>
<comment type="subcellular location">
    <subcellularLocation>
        <location evidence="9">Cytoplasm</location>
    </subcellularLocation>
</comment>
<dbReference type="InterPro" id="IPR018510">
    <property type="entry name" value="DAP_epimerase_AS"/>
</dbReference>
<comment type="caution">
    <text evidence="11">The sequence shown here is derived from an EMBL/GenBank/DDBJ whole genome shotgun (WGS) entry which is preliminary data.</text>
</comment>
<keyword evidence="5 9" id="KW-0028">Amino-acid biosynthesis</keyword>
<feature type="active site" evidence="10">
    <location>
        <position position="73"/>
    </location>
</feature>
<keyword evidence="7 9" id="KW-0413">Isomerase</keyword>
<organism evidence="11 12">
    <name type="scientific">Natronocella acetinitrilica</name>
    <dbReference type="NCBI Taxonomy" id="414046"/>
    <lineage>
        <taxon>Bacteria</taxon>
        <taxon>Pseudomonadati</taxon>
        <taxon>Pseudomonadota</taxon>
        <taxon>Gammaproteobacteria</taxon>
        <taxon>Chromatiales</taxon>
        <taxon>Ectothiorhodospiraceae</taxon>
        <taxon>Natronocella</taxon>
    </lineage>
</organism>
<dbReference type="EC" id="5.1.1.7" evidence="3 9"/>
<feature type="site" description="Important for dimerization" evidence="9">
    <location>
        <position position="268"/>
    </location>
</feature>
<dbReference type="PANTHER" id="PTHR31689:SF0">
    <property type="entry name" value="DIAMINOPIMELATE EPIMERASE"/>
    <property type="match status" value="1"/>
</dbReference>
<feature type="active site" description="Proton donor" evidence="9">
    <location>
        <position position="73"/>
    </location>
</feature>
<evidence type="ECO:0000256" key="4">
    <source>
        <dbReference type="ARBA" id="ARBA00022490"/>
    </source>
</evidence>
<keyword evidence="6 9" id="KW-0457">Lysine biosynthesis</keyword>